<dbReference type="Pfam" id="PF10518">
    <property type="entry name" value="TAT_signal"/>
    <property type="match status" value="1"/>
</dbReference>
<dbReference type="EMBL" id="PRLA01000002">
    <property type="protein sequence ID" value="RAW51683.1"/>
    <property type="molecule type" value="Genomic_DNA"/>
</dbReference>
<dbReference type="RefSeq" id="WP_158395828.1">
    <property type="nucleotide sequence ID" value="NZ_CP026548.1"/>
</dbReference>
<evidence type="ECO:0000313" key="2">
    <source>
        <dbReference type="Proteomes" id="UP000250997"/>
    </source>
</evidence>
<dbReference type="Proteomes" id="UP000250997">
    <property type="component" value="Unassembled WGS sequence"/>
</dbReference>
<dbReference type="PROSITE" id="PS51257">
    <property type="entry name" value="PROKAR_LIPOPROTEIN"/>
    <property type="match status" value="1"/>
</dbReference>
<comment type="caution">
    <text evidence="1">The sequence shown here is derived from an EMBL/GenBank/DDBJ whole genome shotgun (WGS) entry which is preliminary data.</text>
</comment>
<dbReference type="NCBIfam" id="TIGR01409">
    <property type="entry name" value="TAT_signal_seq"/>
    <property type="match status" value="1"/>
</dbReference>
<dbReference type="PROSITE" id="PS51318">
    <property type="entry name" value="TAT"/>
    <property type="match status" value="1"/>
</dbReference>
<dbReference type="AlphaFoldDB" id="A0AAX1QLE3"/>
<dbReference type="InterPro" id="IPR006311">
    <property type="entry name" value="TAT_signal"/>
</dbReference>
<gene>
    <name evidence="1" type="ORF">C4N27_04180</name>
</gene>
<reference evidence="1 2" key="1">
    <citation type="submission" date="2018-02" db="EMBL/GenBank/DDBJ databases">
        <title>Complete genome sequencing of Faecalibacterium prausnitzii strains isolated from the human gut.</title>
        <authorList>
            <person name="Fitzgerald B.C."/>
            <person name="Shkoporov A.N."/>
            <person name="Ross P.R."/>
            <person name="Hill C."/>
        </authorList>
    </citation>
    <scope>NUCLEOTIDE SEQUENCE [LARGE SCALE GENOMIC DNA]</scope>
    <source>
        <strain evidence="1 2">APC942/18-1</strain>
    </source>
</reference>
<accession>A0AAX1QLE3</accession>
<organism evidence="1 2">
    <name type="scientific">Faecalibacterium prausnitzii</name>
    <dbReference type="NCBI Taxonomy" id="853"/>
    <lineage>
        <taxon>Bacteria</taxon>
        <taxon>Bacillati</taxon>
        <taxon>Bacillota</taxon>
        <taxon>Clostridia</taxon>
        <taxon>Eubacteriales</taxon>
        <taxon>Oscillospiraceae</taxon>
        <taxon>Faecalibacterium</taxon>
    </lineage>
</organism>
<evidence type="ECO:0008006" key="3">
    <source>
        <dbReference type="Google" id="ProtNLM"/>
    </source>
</evidence>
<proteinExistence type="predicted"/>
<name>A0AAX1QLE3_9FIRM</name>
<evidence type="ECO:0000313" key="1">
    <source>
        <dbReference type="EMBL" id="RAW51683.1"/>
    </source>
</evidence>
<dbReference type="InterPro" id="IPR019546">
    <property type="entry name" value="TAT_signal_bac_arc"/>
</dbReference>
<sequence>MSLEFNRRSFLKYSAAAAVAVAGSSLLVGCGEDEYQKTGKIGSTLKLMGTFTLYDSPDAPTYTVTTPATATAPATGTFKCKLSIKCTTDKVPLCVTKGNFELTVNSTGKSKDDVDYLDNAITVKRQGAGSSGGKFDLTTDDGAQDFDITVADVILKDGDKVEFKYWPRIQASSGNSGYTRAFCTWKMTAKKDATTGKITLV</sequence>
<protein>
    <recommendedName>
        <fullName evidence="3">Twin-arginine translocation signal domain-containing protein</fullName>
    </recommendedName>
</protein>